<dbReference type="PANTHER" id="PTHR36459">
    <property type="entry name" value="ORF"/>
    <property type="match status" value="1"/>
</dbReference>
<protein>
    <submittedName>
        <fullName evidence="5">Fatty acid desaturase</fullName>
    </submittedName>
</protein>
<keyword evidence="3" id="KW-0472">Membrane</keyword>
<dbReference type="Pfam" id="PF00487">
    <property type="entry name" value="FA_desaturase"/>
    <property type="match status" value="1"/>
</dbReference>
<proteinExistence type="inferred from homology"/>
<dbReference type="Proteomes" id="UP000538075">
    <property type="component" value="Unassembled WGS sequence"/>
</dbReference>
<name>A0A838WK23_9CYAN</name>
<feature type="transmembrane region" description="Helical" evidence="3">
    <location>
        <begin position="33"/>
        <end position="52"/>
    </location>
</feature>
<sequence length="279" mass="32129">MFLRKKIDAYLIAAILVVLGVDLAVFLFSPSPLIPIIWMLISLNIKGCICCWNHHHQHLKFFYPEWANRALELVMGLQTGIVGEAWVLHHIFGHHVNYLDQTKDESAWKDEKGRTMPPLEYAWTVTTQAYPKALKVGKKYPKIRVRLIQNMVATALVLLALASVNSVNTLIQFVFPMAFLLFMTVYVTYEHHAGLDEKDPYKATYNITDHWYNFFTCNLGYHTAHHVQCGRHWSELPQFHAEIKDKIPATLYRDAGFPLTWITKAQQILAAHGVSWNRG</sequence>
<dbReference type="EMBL" id="VDFG01000264">
    <property type="protein sequence ID" value="MBA4464967.1"/>
    <property type="molecule type" value="Genomic_DNA"/>
</dbReference>
<evidence type="ECO:0000256" key="1">
    <source>
        <dbReference type="ARBA" id="ARBA00001954"/>
    </source>
</evidence>
<comment type="caution">
    <text evidence="5">The sequence shown here is derived from an EMBL/GenBank/DDBJ whole genome shotgun (WGS) entry which is preliminary data.</text>
</comment>
<dbReference type="GO" id="GO:0006629">
    <property type="term" value="P:lipid metabolic process"/>
    <property type="evidence" value="ECO:0007669"/>
    <property type="project" value="InterPro"/>
</dbReference>
<evidence type="ECO:0000313" key="6">
    <source>
        <dbReference type="Proteomes" id="UP000538075"/>
    </source>
</evidence>
<dbReference type="PANTHER" id="PTHR36459:SF1">
    <property type="entry name" value="FATTY ACID DESATURASE DOMAIN-CONTAINING PROTEIN-RELATED"/>
    <property type="match status" value="1"/>
</dbReference>
<evidence type="ECO:0000313" key="5">
    <source>
        <dbReference type="EMBL" id="MBA4464967.1"/>
    </source>
</evidence>
<feature type="transmembrane region" description="Helical" evidence="3">
    <location>
        <begin position="7"/>
        <end position="27"/>
    </location>
</feature>
<dbReference type="AlphaFoldDB" id="A0A838WK23"/>
<dbReference type="InterPro" id="IPR005804">
    <property type="entry name" value="FA_desaturase_dom"/>
</dbReference>
<keyword evidence="3" id="KW-1133">Transmembrane helix</keyword>
<evidence type="ECO:0000259" key="4">
    <source>
        <dbReference type="Pfam" id="PF00487"/>
    </source>
</evidence>
<feature type="domain" description="Fatty acid desaturase" evidence="4">
    <location>
        <begin position="33"/>
        <end position="249"/>
    </location>
</feature>
<feature type="transmembrane region" description="Helical" evidence="3">
    <location>
        <begin position="147"/>
        <end position="164"/>
    </location>
</feature>
<accession>A0A838WK23</accession>
<evidence type="ECO:0000256" key="3">
    <source>
        <dbReference type="SAM" id="Phobius"/>
    </source>
</evidence>
<evidence type="ECO:0000256" key="2">
    <source>
        <dbReference type="ARBA" id="ARBA00008749"/>
    </source>
</evidence>
<comment type="similarity">
    <text evidence="2">Belongs to the fatty acid desaturase type 2 family.</text>
</comment>
<comment type="cofactor">
    <cofactor evidence="1">
        <name>Fe(2+)</name>
        <dbReference type="ChEBI" id="CHEBI:29033"/>
    </cofactor>
</comment>
<reference evidence="5 6" key="1">
    <citation type="journal article" date="2020" name="J. Appl. Phycol.">
        <title>Morphological changes and genome evolution in Raphidiopsis raciborskii CS-506 after 23 years in culture.</title>
        <authorList>
            <person name="Willis A."/>
            <person name="Bent S.J."/>
            <person name="Jameson I.D."/>
        </authorList>
    </citation>
    <scope>NUCLEOTIDE SEQUENCE [LARGE SCALE GENOMIC DNA]</scope>
    <source>
        <strain evidence="5 6">CS-506_A</strain>
    </source>
</reference>
<organism evidence="5 6">
    <name type="scientific">Cylindrospermopsis raciborskii CS-506_A</name>
    <dbReference type="NCBI Taxonomy" id="2585140"/>
    <lineage>
        <taxon>Bacteria</taxon>
        <taxon>Bacillati</taxon>
        <taxon>Cyanobacteriota</taxon>
        <taxon>Cyanophyceae</taxon>
        <taxon>Nostocales</taxon>
        <taxon>Aphanizomenonaceae</taxon>
        <taxon>Cylindrospermopsis</taxon>
    </lineage>
</organism>
<keyword evidence="3" id="KW-0812">Transmembrane</keyword>
<gene>
    <name evidence="5" type="ORF">FHK98_03755</name>
</gene>